<dbReference type="Gene3D" id="2.40.10.10">
    <property type="entry name" value="Trypsin-like serine proteases"/>
    <property type="match status" value="2"/>
</dbReference>
<dbReference type="PANTHER" id="PTHR24253">
    <property type="entry name" value="TRANSMEMBRANE PROTEASE SERINE"/>
    <property type="match status" value="1"/>
</dbReference>
<evidence type="ECO:0000259" key="6">
    <source>
        <dbReference type="PROSITE" id="PS50240"/>
    </source>
</evidence>
<dbReference type="AlphaFoldDB" id="A0A8J1LS44"/>
<dbReference type="InterPro" id="IPR043504">
    <property type="entry name" value="Peptidase_S1_PA_chymotrypsin"/>
</dbReference>
<dbReference type="PANTHER" id="PTHR24253:SF175">
    <property type="entry name" value="SERINE PROTEASE 27-LIKE"/>
    <property type="match status" value="1"/>
</dbReference>
<dbReference type="GO" id="GO:0004252">
    <property type="term" value="F:serine-type endopeptidase activity"/>
    <property type="evidence" value="ECO:0007669"/>
    <property type="project" value="InterPro"/>
</dbReference>
<keyword evidence="4" id="KW-1015">Disulfide bond</keyword>
<dbReference type="InterPro" id="IPR018114">
    <property type="entry name" value="TRYPSIN_HIS"/>
</dbReference>
<gene>
    <name evidence="8" type="primary">LOC108703885</name>
</gene>
<keyword evidence="1 8" id="KW-0645">Protease</keyword>
<evidence type="ECO:0000256" key="2">
    <source>
        <dbReference type="ARBA" id="ARBA00022729"/>
    </source>
</evidence>
<evidence type="ECO:0000313" key="7">
    <source>
        <dbReference type="Proteomes" id="UP000186698"/>
    </source>
</evidence>
<feature type="chain" id="PRO_5035172441" evidence="5">
    <location>
        <begin position="24"/>
        <end position="329"/>
    </location>
</feature>
<keyword evidence="3" id="KW-0378">Hydrolase</keyword>
<evidence type="ECO:0000256" key="1">
    <source>
        <dbReference type="ARBA" id="ARBA00022670"/>
    </source>
</evidence>
<dbReference type="RefSeq" id="XP_041432373.1">
    <property type="nucleotide sequence ID" value="XM_041576439.1"/>
</dbReference>
<dbReference type="PRINTS" id="PR00722">
    <property type="entry name" value="CHYMOTRYPSIN"/>
</dbReference>
<feature type="signal peptide" evidence="5">
    <location>
        <begin position="1"/>
        <end position="23"/>
    </location>
</feature>
<evidence type="ECO:0000313" key="8">
    <source>
        <dbReference type="RefSeq" id="XP_041432373.1"/>
    </source>
</evidence>
<keyword evidence="2 5" id="KW-0732">Signal</keyword>
<proteinExistence type="predicted"/>
<evidence type="ECO:0000256" key="4">
    <source>
        <dbReference type="ARBA" id="ARBA00023157"/>
    </source>
</evidence>
<feature type="domain" description="Peptidase S1" evidence="6">
    <location>
        <begin position="47"/>
        <end position="283"/>
    </location>
</feature>
<accession>A0A8J1LS44</accession>
<keyword evidence="7" id="KW-1185">Reference proteome</keyword>
<evidence type="ECO:0000256" key="3">
    <source>
        <dbReference type="ARBA" id="ARBA00022801"/>
    </source>
</evidence>
<dbReference type="GO" id="GO:0006508">
    <property type="term" value="P:proteolysis"/>
    <property type="evidence" value="ECO:0007669"/>
    <property type="project" value="UniProtKB-KW"/>
</dbReference>
<evidence type="ECO:0000256" key="5">
    <source>
        <dbReference type="SAM" id="SignalP"/>
    </source>
</evidence>
<dbReference type="GeneID" id="108703885"/>
<organism evidence="7 8">
    <name type="scientific">Xenopus laevis</name>
    <name type="common">African clawed frog</name>
    <dbReference type="NCBI Taxonomy" id="8355"/>
    <lineage>
        <taxon>Eukaryota</taxon>
        <taxon>Metazoa</taxon>
        <taxon>Chordata</taxon>
        <taxon>Craniata</taxon>
        <taxon>Vertebrata</taxon>
        <taxon>Euteleostomi</taxon>
        <taxon>Amphibia</taxon>
        <taxon>Batrachia</taxon>
        <taxon>Anura</taxon>
        <taxon>Pipoidea</taxon>
        <taxon>Pipidae</taxon>
        <taxon>Xenopodinae</taxon>
        <taxon>Xenopus</taxon>
        <taxon>Xenopus</taxon>
    </lineage>
</organism>
<dbReference type="InterPro" id="IPR001314">
    <property type="entry name" value="Peptidase_S1A"/>
</dbReference>
<dbReference type="OrthoDB" id="10002959at2759"/>
<dbReference type="Pfam" id="PF00089">
    <property type="entry name" value="Trypsin"/>
    <property type="match status" value="1"/>
</dbReference>
<dbReference type="SMART" id="SM00020">
    <property type="entry name" value="Tryp_SPc"/>
    <property type="match status" value="1"/>
</dbReference>
<dbReference type="SUPFAM" id="SSF50494">
    <property type="entry name" value="Trypsin-like serine proteases"/>
    <property type="match status" value="1"/>
</dbReference>
<dbReference type="InterPro" id="IPR001254">
    <property type="entry name" value="Trypsin_dom"/>
</dbReference>
<name>A0A8J1LS44_XENLA</name>
<dbReference type="PROSITE" id="PS50240">
    <property type="entry name" value="TRYPSIN_DOM"/>
    <property type="match status" value="1"/>
</dbReference>
<dbReference type="PROSITE" id="PS00134">
    <property type="entry name" value="TRYPSIN_HIS"/>
    <property type="match status" value="1"/>
</dbReference>
<dbReference type="FunFam" id="2.40.10.10:FF:000024">
    <property type="entry name" value="Serine protease 53"/>
    <property type="match status" value="1"/>
</dbReference>
<reference evidence="8" key="1">
    <citation type="submission" date="2025-08" db="UniProtKB">
        <authorList>
            <consortium name="RefSeq"/>
        </authorList>
    </citation>
    <scope>IDENTIFICATION</scope>
    <source>
        <strain evidence="8">J_2021</strain>
        <tissue evidence="8">Erythrocytes</tissue>
    </source>
</reference>
<dbReference type="KEGG" id="xla:108703885"/>
<protein>
    <submittedName>
        <fullName evidence="8">Serine protease 27</fullName>
    </submittedName>
</protein>
<dbReference type="CDD" id="cd00190">
    <property type="entry name" value="Tryp_SPc"/>
    <property type="match status" value="1"/>
</dbReference>
<sequence>MKGMMCLFHLMQVLVLLNWGASAFDEETSNQSLAETCGNPVEVSSHNAWGQEAKKGQNPWQVILQLPGKRACGGTLVSNNLVLTAAHCVARVNASSVTITLGAYSITGNPDGEVSVPVEKILIFHRYNNSDSPVDVAIVGLSWNVNFTDFILPACLPTPSTEFLPGHNCKVTEWGQSELHSTNPKPVTLQEVEVQLISVEQCKSFYSQATNNSNITDDMICATDIHGGRGACKGDKGAPLVCMEGKQWYLVGIMTSGYGCGTGFPGVYISVPAMEKWFPESFISNRGSTRTSSAVEGIHWIFFTLYLCWMTLSTPINSIMLGVATRVQL</sequence>
<dbReference type="Proteomes" id="UP000186698">
    <property type="component" value="Chromosome 9_10L"/>
</dbReference>
<dbReference type="InterPro" id="IPR009003">
    <property type="entry name" value="Peptidase_S1_PA"/>
</dbReference>